<feature type="region of interest" description="Disordered" evidence="1">
    <location>
        <begin position="1"/>
        <end position="318"/>
    </location>
</feature>
<dbReference type="EMBL" id="CAUYUJ010008843">
    <property type="protein sequence ID" value="CAK0825103.1"/>
    <property type="molecule type" value="Genomic_DNA"/>
</dbReference>
<feature type="compositionally biased region" description="Basic residues" evidence="1">
    <location>
        <begin position="255"/>
        <end position="267"/>
    </location>
</feature>
<feature type="compositionally biased region" description="Basic residues" evidence="1">
    <location>
        <begin position="194"/>
        <end position="208"/>
    </location>
</feature>
<organism evidence="2 3">
    <name type="scientific">Prorocentrum cordatum</name>
    <dbReference type="NCBI Taxonomy" id="2364126"/>
    <lineage>
        <taxon>Eukaryota</taxon>
        <taxon>Sar</taxon>
        <taxon>Alveolata</taxon>
        <taxon>Dinophyceae</taxon>
        <taxon>Prorocentrales</taxon>
        <taxon>Prorocentraceae</taxon>
        <taxon>Prorocentrum</taxon>
    </lineage>
</organism>
<name>A0ABN9S072_9DINO</name>
<evidence type="ECO:0000256" key="1">
    <source>
        <dbReference type="SAM" id="MobiDB-lite"/>
    </source>
</evidence>
<feature type="non-terminal residue" evidence="2">
    <location>
        <position position="1"/>
    </location>
</feature>
<evidence type="ECO:0000313" key="2">
    <source>
        <dbReference type="EMBL" id="CAK0825103.1"/>
    </source>
</evidence>
<accession>A0ABN9S072</accession>
<feature type="compositionally biased region" description="Low complexity" evidence="1">
    <location>
        <begin position="18"/>
        <end position="33"/>
    </location>
</feature>
<feature type="compositionally biased region" description="Low complexity" evidence="1">
    <location>
        <begin position="114"/>
        <end position="124"/>
    </location>
</feature>
<dbReference type="Proteomes" id="UP001189429">
    <property type="component" value="Unassembled WGS sequence"/>
</dbReference>
<feature type="compositionally biased region" description="Low complexity" evidence="1">
    <location>
        <begin position="182"/>
        <end position="193"/>
    </location>
</feature>
<feature type="compositionally biased region" description="Basic and acidic residues" evidence="1">
    <location>
        <begin position="125"/>
        <end position="147"/>
    </location>
</feature>
<feature type="non-terminal residue" evidence="2">
    <location>
        <position position="407"/>
    </location>
</feature>
<gene>
    <name evidence="2" type="ORF">PCOR1329_LOCUS25318</name>
</gene>
<protein>
    <submittedName>
        <fullName evidence="2">Uncharacterized protein</fullName>
    </submittedName>
</protein>
<comment type="caution">
    <text evidence="2">The sequence shown here is derived from an EMBL/GenBank/DDBJ whole genome shotgun (WGS) entry which is preliminary data.</text>
</comment>
<evidence type="ECO:0000313" key="3">
    <source>
        <dbReference type="Proteomes" id="UP001189429"/>
    </source>
</evidence>
<sequence length="407" mass="43658">PACQCRGASRARGHADLRAPLGAGRPRGRVALGGRRRPRRWQRPPGRAGGGALGRVAGGRPGARPRRPGGRRALASEQAGAAQPVHGLPGRRRGGSGRGRAGAAPRRRPRAGVRLRAALRAAGRSGREGVGHLESGGPRRRERDRRQQQHVLGVRLRPRGRPARQAGPQARWAEEHHGGQDRLGVPGAGVRRAGPGRRCRHHGLRRPGRLLPGRGGDEAGGRPARGGRRRRHAEDHHVEAAPALEPRGRPPPLRHPGRGAAHGRPRRGQGLPRPRGQPRRLAEVRRPRRAARGLQVGAVLSGPQAQDSGPMDGPRGKQTSVYLFVCPRAPSKRSEAGAVPSRPRRWASCKSLHGNAVPSSLSRREKGCQSQVYQEPRFAGYCEAQVVQYGHPTFLSGCATLAAHMAP</sequence>
<proteinExistence type="predicted"/>
<feature type="compositionally biased region" description="Gly residues" evidence="1">
    <location>
        <begin position="47"/>
        <end position="61"/>
    </location>
</feature>
<reference evidence="2" key="1">
    <citation type="submission" date="2023-10" db="EMBL/GenBank/DDBJ databases">
        <authorList>
            <person name="Chen Y."/>
            <person name="Shah S."/>
            <person name="Dougan E. K."/>
            <person name="Thang M."/>
            <person name="Chan C."/>
        </authorList>
    </citation>
    <scope>NUCLEOTIDE SEQUENCE [LARGE SCALE GENOMIC DNA]</scope>
</reference>
<keyword evidence="3" id="KW-1185">Reference proteome</keyword>